<evidence type="ECO:0000313" key="4">
    <source>
        <dbReference type="Proteomes" id="UP000242188"/>
    </source>
</evidence>
<feature type="domain" description="VWFA" evidence="2">
    <location>
        <begin position="1004"/>
        <end position="1181"/>
    </location>
</feature>
<evidence type="ECO:0000313" key="3">
    <source>
        <dbReference type="EMBL" id="OWF49422.1"/>
    </source>
</evidence>
<dbReference type="Gene3D" id="3.40.50.410">
    <property type="entry name" value="von Willebrand factor, type A domain"/>
    <property type="match status" value="2"/>
</dbReference>
<feature type="compositionally biased region" description="Low complexity" evidence="1">
    <location>
        <begin position="820"/>
        <end position="833"/>
    </location>
</feature>
<dbReference type="Proteomes" id="UP000242188">
    <property type="component" value="Unassembled WGS sequence"/>
</dbReference>
<proteinExistence type="predicted"/>
<dbReference type="SUPFAM" id="SSF53300">
    <property type="entry name" value="vWA-like"/>
    <property type="match status" value="3"/>
</dbReference>
<dbReference type="OrthoDB" id="299997at2759"/>
<feature type="compositionally biased region" description="Basic and acidic residues" evidence="1">
    <location>
        <begin position="23"/>
        <end position="34"/>
    </location>
</feature>
<feature type="region of interest" description="Disordered" evidence="1">
    <location>
        <begin position="1"/>
        <end position="55"/>
    </location>
</feature>
<evidence type="ECO:0000259" key="2">
    <source>
        <dbReference type="PROSITE" id="PS50234"/>
    </source>
</evidence>
<accession>A0A210QL04</accession>
<dbReference type="PANTHER" id="PTHR46478:SF1">
    <property type="entry name" value="VON WILLEBRAND FACTOR A DOMAIN-CONTAINING PROTEIN 3A"/>
    <property type="match status" value="1"/>
</dbReference>
<gene>
    <name evidence="3" type="ORF">KP79_PYT06094</name>
</gene>
<dbReference type="InterPro" id="IPR036465">
    <property type="entry name" value="vWFA_dom_sf"/>
</dbReference>
<dbReference type="Pfam" id="PF13768">
    <property type="entry name" value="VWA_3"/>
    <property type="match status" value="2"/>
</dbReference>
<feature type="region of interest" description="Disordered" evidence="1">
    <location>
        <begin position="799"/>
        <end position="838"/>
    </location>
</feature>
<protein>
    <submittedName>
        <fullName evidence="3">von Willebrand factor A domain-containing protein 3A</fullName>
    </submittedName>
</protein>
<dbReference type="EMBL" id="NEDP02003110">
    <property type="protein sequence ID" value="OWF49422.1"/>
    <property type="molecule type" value="Genomic_DNA"/>
</dbReference>
<dbReference type="PROSITE" id="PS50234">
    <property type="entry name" value="VWFA"/>
    <property type="match status" value="1"/>
</dbReference>
<dbReference type="Pfam" id="PF00092">
    <property type="entry name" value="VWA"/>
    <property type="match status" value="1"/>
</dbReference>
<name>A0A210QL04_MIZYE</name>
<keyword evidence="4" id="KW-1185">Reference proteome</keyword>
<dbReference type="PANTHER" id="PTHR46478">
    <property type="entry name" value="VON WILLEBRAND FACTOR A DOMAIN-CONTAINING PROTEIN 3A"/>
    <property type="match status" value="1"/>
</dbReference>
<evidence type="ECO:0000256" key="1">
    <source>
        <dbReference type="SAM" id="MobiDB-lite"/>
    </source>
</evidence>
<dbReference type="STRING" id="6573.A0A210QL04"/>
<dbReference type="InterPro" id="IPR002035">
    <property type="entry name" value="VWF_A"/>
</dbReference>
<dbReference type="CDD" id="cd00198">
    <property type="entry name" value="vWFA"/>
    <property type="match status" value="1"/>
</dbReference>
<feature type="compositionally biased region" description="Acidic residues" evidence="1">
    <location>
        <begin position="35"/>
        <end position="55"/>
    </location>
</feature>
<organism evidence="3 4">
    <name type="scientific">Mizuhopecten yessoensis</name>
    <name type="common">Japanese scallop</name>
    <name type="synonym">Patinopecten yessoensis</name>
    <dbReference type="NCBI Taxonomy" id="6573"/>
    <lineage>
        <taxon>Eukaryota</taxon>
        <taxon>Metazoa</taxon>
        <taxon>Spiralia</taxon>
        <taxon>Lophotrochozoa</taxon>
        <taxon>Mollusca</taxon>
        <taxon>Bivalvia</taxon>
        <taxon>Autobranchia</taxon>
        <taxon>Pteriomorphia</taxon>
        <taxon>Pectinida</taxon>
        <taxon>Pectinoidea</taxon>
        <taxon>Pectinidae</taxon>
        <taxon>Mizuhopecten</taxon>
    </lineage>
</organism>
<dbReference type="SMART" id="SM00327">
    <property type="entry name" value="VWA"/>
    <property type="match status" value="3"/>
</dbReference>
<sequence>MEGIFGRRRNPYIDPVIEESEEENFKEKDEKEVISDADQELGIINDDDEEEEDEYDEDIDELLGEDQDSRGVIPWQSVVVKNARPPHPLTVTHVNQTIDLMSLKHAESVTASELQTSEEWLKFHSLEYLQLTLKDLVDKGKVGNLQPDHRTGKPSQHIQFEAYNVNEFEYRLNTSIEMYTKRIKWLLQGSKRVFGNIRGKRVAVLVDNSDANAGFGRLTTFQESLIHMLDEQFSTRTAIYLMSFGTDIDPLWPVSRDVNCRIIEEAKEWVMRMKASGGCNLLKAMKHVMKIQDIDSVVIILGSVPDQTSEILCDYIHQMGVGEERPLQTVAYDCSNHLTNITLRHLSDASGGSYHCYTATCEEQIYTGTEISVILKEIQKCQDVINKIKEMRNGMMGSALISIMNEITTEVAKLPQSRFLPRPPGHDLPLRIEMPKFQPRTSINWIQQHGLKAKRLDLYQVLAPNAYSYKEEFIPVIKKAVQSQVHEKAMVQFQWHDGSMKNIHVDMTHLFEYQKQLNEVVSLYERRINWLACGSRRLFGSVTEKNVVILVDMSVSNVNYLVHIQHSLRIMLEQQLANKNFFNIVAFGSKAVGWRPIMMKPTTENLQDAWRWVLDLQCGGSRNFMSAFKLAIENEQEASHHIEPEGIYLFTSGVPDQTLDVASAFIEQATSGKNVKLHVVLFNVDDYNSNGAIPSRYANITRTSEVLRNMAHCTNGRFHWFRETGIIESDDIQHITAEIDKSLNFSRKVQMLVESVKQKYRDRYHHQYLDQIKALPAPEFSHLKARSLPAPRLPIESVKPRSARTDYETETMTSLRLRRPTSATTTREATTRTSTRERPISAKDPMARVKTKKVVTSSFFLDGKGQTGDGTGTVFRKYPATKSVRRGVVDVTIPDHEDVQTSKEWLRLYSLSKLKLDLNRMVSGPDCKHKENSVKSLHKNVSAKYCDIFPTVNVKGTMKHLQLLPHELKDYEAQTEKVLRRYLKRLQWLLSGSRRVFGTLIHKKCVILIDTSGSMDPYMTELKKEVAALIWDQLYRLGARFNLMRFSGECEVWSSSIQHATQENCHRAVNWTSKLTAGGNTCTLEALRLAFQDPEIEAIYMLTDGKPDSSTTLVLREVGEMNMNRNVQINTISFNCTDSTANNFLRMLSKETGGRFHKIQSDFDAQLFAHKLLTEGFSDTEYPHLPEFEGDDLRRLGAEIATARRFLAQSRQYRALYQSKVAQTDKTANNKRQQFLTVALRPVFMFDVLYGSYQHVWDQCRSRTQHLCNDLNRAHNNNKNDWD</sequence>
<reference evidence="3 4" key="1">
    <citation type="journal article" date="2017" name="Nat. Ecol. Evol.">
        <title>Scallop genome provides insights into evolution of bilaterian karyotype and development.</title>
        <authorList>
            <person name="Wang S."/>
            <person name="Zhang J."/>
            <person name="Jiao W."/>
            <person name="Li J."/>
            <person name="Xun X."/>
            <person name="Sun Y."/>
            <person name="Guo X."/>
            <person name="Huan P."/>
            <person name="Dong B."/>
            <person name="Zhang L."/>
            <person name="Hu X."/>
            <person name="Sun X."/>
            <person name="Wang J."/>
            <person name="Zhao C."/>
            <person name="Wang Y."/>
            <person name="Wang D."/>
            <person name="Huang X."/>
            <person name="Wang R."/>
            <person name="Lv J."/>
            <person name="Li Y."/>
            <person name="Zhang Z."/>
            <person name="Liu B."/>
            <person name="Lu W."/>
            <person name="Hui Y."/>
            <person name="Liang J."/>
            <person name="Zhou Z."/>
            <person name="Hou R."/>
            <person name="Li X."/>
            <person name="Liu Y."/>
            <person name="Li H."/>
            <person name="Ning X."/>
            <person name="Lin Y."/>
            <person name="Zhao L."/>
            <person name="Xing Q."/>
            <person name="Dou J."/>
            <person name="Li Y."/>
            <person name="Mao J."/>
            <person name="Guo H."/>
            <person name="Dou H."/>
            <person name="Li T."/>
            <person name="Mu C."/>
            <person name="Jiang W."/>
            <person name="Fu Q."/>
            <person name="Fu X."/>
            <person name="Miao Y."/>
            <person name="Liu J."/>
            <person name="Yu Q."/>
            <person name="Li R."/>
            <person name="Liao H."/>
            <person name="Li X."/>
            <person name="Kong Y."/>
            <person name="Jiang Z."/>
            <person name="Chourrout D."/>
            <person name="Li R."/>
            <person name="Bao Z."/>
        </authorList>
    </citation>
    <scope>NUCLEOTIDE SEQUENCE [LARGE SCALE GENOMIC DNA]</scope>
    <source>
        <strain evidence="3 4">PY_sf001</strain>
    </source>
</reference>
<feature type="compositionally biased region" description="Basic residues" evidence="1">
    <location>
        <begin position="1"/>
        <end position="10"/>
    </location>
</feature>
<comment type="caution">
    <text evidence="3">The sequence shown here is derived from an EMBL/GenBank/DDBJ whole genome shotgun (WGS) entry which is preliminary data.</text>
</comment>